<dbReference type="PANTHER" id="PTHR43316">
    <property type="entry name" value="HYDROLASE, HALOACID DELAHOGENASE-RELATED"/>
    <property type="match status" value="1"/>
</dbReference>
<dbReference type="SUPFAM" id="SSF56784">
    <property type="entry name" value="HAD-like"/>
    <property type="match status" value="1"/>
</dbReference>
<dbReference type="SFLD" id="SFLDS00003">
    <property type="entry name" value="Haloacid_Dehalogenase"/>
    <property type="match status" value="1"/>
</dbReference>
<dbReference type="SFLD" id="SFLDG01129">
    <property type="entry name" value="C1.5:_HAD__Beta-PGM__Phosphata"/>
    <property type="match status" value="1"/>
</dbReference>
<dbReference type="InterPro" id="IPR051540">
    <property type="entry name" value="S-2-haloacid_dehalogenase"/>
</dbReference>
<proteinExistence type="predicted"/>
<protein>
    <submittedName>
        <fullName evidence="2">Haloacid dehalogenase domain protein hydrolase</fullName>
    </submittedName>
</protein>
<reference evidence="2 3" key="1">
    <citation type="submission" date="2007-10" db="EMBL/GenBank/DDBJ databases">
        <title>Complete sequence of Caldivirga maquilingensis IC-167.</title>
        <authorList>
            <consortium name="US DOE Joint Genome Institute"/>
            <person name="Copeland A."/>
            <person name="Lucas S."/>
            <person name="Lapidus A."/>
            <person name="Barry K."/>
            <person name="Glavina del Rio T."/>
            <person name="Dalin E."/>
            <person name="Tice H."/>
            <person name="Pitluck S."/>
            <person name="Saunders E."/>
            <person name="Brettin T."/>
            <person name="Bruce D."/>
            <person name="Detter J.C."/>
            <person name="Han C."/>
            <person name="Schmutz J."/>
            <person name="Larimer F."/>
            <person name="Land M."/>
            <person name="Hauser L."/>
            <person name="Kyrpides N."/>
            <person name="Ivanova N."/>
            <person name="Biddle J.F."/>
            <person name="Zhang Z."/>
            <person name="Fitz-Gibbon S.T."/>
            <person name="Lowe T.M."/>
            <person name="Saltikov C."/>
            <person name="House C.H."/>
            <person name="Richardson P."/>
        </authorList>
    </citation>
    <scope>NUCLEOTIDE SEQUENCE [LARGE SCALE GENOMIC DNA]</scope>
    <source>
        <strain evidence="3">ATCC 700844 / DSM 13496 / JCM 10307 / IC-167</strain>
    </source>
</reference>
<dbReference type="OrthoDB" id="27736at2157"/>
<dbReference type="PANTHER" id="PTHR43316:SF3">
    <property type="entry name" value="HALOACID DEHALOGENASE, TYPE II (AFU_ORTHOLOGUE AFUA_2G07750)-RELATED"/>
    <property type="match status" value="1"/>
</dbReference>
<dbReference type="EMBL" id="CP000852">
    <property type="protein sequence ID" value="ABW01008.1"/>
    <property type="molecule type" value="Genomic_DNA"/>
</dbReference>
<dbReference type="HOGENOM" id="CLU_045011_8_3_2"/>
<dbReference type="Gene3D" id="1.10.150.400">
    <property type="match status" value="1"/>
</dbReference>
<dbReference type="eggNOG" id="arCOG02291">
    <property type="taxonomic scope" value="Archaea"/>
</dbReference>
<dbReference type="InterPro" id="IPR023214">
    <property type="entry name" value="HAD_sf"/>
</dbReference>
<dbReference type="Proteomes" id="UP000001137">
    <property type="component" value="Chromosome"/>
</dbReference>
<dbReference type="AlphaFoldDB" id="A8MA76"/>
<gene>
    <name evidence="2" type="ordered locus">Cmaq_0159</name>
</gene>
<dbReference type="GeneID" id="5709669"/>
<evidence type="ECO:0000313" key="2">
    <source>
        <dbReference type="EMBL" id="ABW01008.1"/>
    </source>
</evidence>
<organism evidence="2 3">
    <name type="scientific">Caldivirga maquilingensis (strain ATCC 700844 / DSM 13496 / JCM 10307 / IC-167)</name>
    <dbReference type="NCBI Taxonomy" id="397948"/>
    <lineage>
        <taxon>Archaea</taxon>
        <taxon>Thermoproteota</taxon>
        <taxon>Thermoprotei</taxon>
        <taxon>Thermoproteales</taxon>
        <taxon>Thermoproteaceae</taxon>
        <taxon>Caldivirga</taxon>
    </lineage>
</organism>
<dbReference type="STRING" id="397948.Cmaq_0159"/>
<dbReference type="KEGG" id="cma:Cmaq_0159"/>
<evidence type="ECO:0000256" key="1">
    <source>
        <dbReference type="ARBA" id="ARBA00022801"/>
    </source>
</evidence>
<dbReference type="RefSeq" id="WP_012185228.1">
    <property type="nucleotide sequence ID" value="NC_009954.1"/>
</dbReference>
<dbReference type="Gene3D" id="3.40.50.1000">
    <property type="entry name" value="HAD superfamily/HAD-like"/>
    <property type="match status" value="1"/>
</dbReference>
<sequence>MAEETRVITFDVYQTVLEYGDALIKEIGEAISKYYREVGYSVDSSVVTDYYRLMEREVRVNRIMNLLYTPPAENTRRLVKRIGQRYGIPFSNRLVNDVQNVIADTVVNSQNIKVIEGVEEVFSILKEEDWLVGIVSNVIFWPGRVSRALLTRFGLWRFIDYAVFSDEVGYPKPHPIIFETLINSLIGDRVPDVVAHVGDNLQEDFVGALMYGIVGVLYDPGGVYTPVNSSPYEAIKCKAYIIRRTKDVLTLTDTLTKCR</sequence>
<dbReference type="GO" id="GO:0016787">
    <property type="term" value="F:hydrolase activity"/>
    <property type="evidence" value="ECO:0007669"/>
    <property type="project" value="UniProtKB-KW"/>
</dbReference>
<name>A8MA76_CALMQ</name>
<keyword evidence="1 2" id="KW-0378">Hydrolase</keyword>
<evidence type="ECO:0000313" key="3">
    <source>
        <dbReference type="Proteomes" id="UP000001137"/>
    </source>
</evidence>
<dbReference type="Pfam" id="PF00702">
    <property type="entry name" value="Hydrolase"/>
    <property type="match status" value="1"/>
</dbReference>
<dbReference type="InterPro" id="IPR036412">
    <property type="entry name" value="HAD-like_sf"/>
</dbReference>
<keyword evidence="3" id="KW-1185">Reference proteome</keyword>
<accession>A8MA76</accession>